<dbReference type="Proteomes" id="UP000191055">
    <property type="component" value="Unassembled WGS sequence"/>
</dbReference>
<dbReference type="PROSITE" id="PS51257">
    <property type="entry name" value="PROKAR_LIPOPROTEIN"/>
    <property type="match status" value="1"/>
</dbReference>
<evidence type="ECO:0000313" key="1">
    <source>
        <dbReference type="EMBL" id="SKC24216.1"/>
    </source>
</evidence>
<accession>A0A1T5HU65</accession>
<reference evidence="1 2" key="1">
    <citation type="submission" date="2017-02" db="EMBL/GenBank/DDBJ databases">
        <authorList>
            <person name="Peterson S.W."/>
        </authorList>
    </citation>
    <scope>NUCLEOTIDE SEQUENCE [LARGE SCALE GENOMIC DNA]</scope>
    <source>
        <strain evidence="1 2">DSM 24412</strain>
    </source>
</reference>
<dbReference type="EMBL" id="FUYV01000043">
    <property type="protein sequence ID" value="SKC24216.1"/>
    <property type="molecule type" value="Genomic_DNA"/>
</dbReference>
<sequence length="90" mass="10550">MIKNVFFLLMILTITSCKTEIERMNWKHCGGNSIGDFIDFRSKKYKLINDSIFFVNEPVGVVLNVNKRLTDYQLIIQELNDTTLCYYCSK</sequence>
<dbReference type="STRING" id="889453.SAMN03080601_03510"/>
<proteinExistence type="predicted"/>
<keyword evidence="2" id="KW-1185">Reference proteome</keyword>
<organism evidence="1 2">
    <name type="scientific">Alkalitalea saponilacus</name>
    <dbReference type="NCBI Taxonomy" id="889453"/>
    <lineage>
        <taxon>Bacteria</taxon>
        <taxon>Pseudomonadati</taxon>
        <taxon>Bacteroidota</taxon>
        <taxon>Bacteroidia</taxon>
        <taxon>Marinilabiliales</taxon>
        <taxon>Marinilabiliaceae</taxon>
        <taxon>Alkalitalea</taxon>
    </lineage>
</organism>
<gene>
    <name evidence="1" type="ORF">SAMN03080601_03510</name>
</gene>
<name>A0A1T5HU65_9BACT</name>
<evidence type="ECO:0000313" key="2">
    <source>
        <dbReference type="Proteomes" id="UP000191055"/>
    </source>
</evidence>
<protein>
    <submittedName>
        <fullName evidence="1">Uncharacterized protein</fullName>
    </submittedName>
</protein>
<dbReference type="RefSeq" id="WP_079559159.1">
    <property type="nucleotide sequence ID" value="NZ_CP021904.1"/>
</dbReference>
<dbReference type="AlphaFoldDB" id="A0A1T5HU65"/>